<dbReference type="RefSeq" id="WP_163290119.1">
    <property type="nucleotide sequence ID" value="NZ_JAAGWY010000002.1"/>
</dbReference>
<keyword evidence="1" id="KW-0732">Signal</keyword>
<proteinExistence type="predicted"/>
<sequence length="256" mass="25672">MKNDMNTSENTTIRTRGAFGPRRLAVGAASVLAAGALVCAGAQGAIAATSDTANGSSSVSASASAGQDGFDLHGLFSAHGHVNGAKAQALAKRIVADRAVFSLLPSALQSDLTTLKDAPRQQRTHDAEKIVSSALAGRYGTAIQSLATQLKDKGSESGLADDLPSLVNQLTGDIDHLGGSLGSEGAQVAKAVTGDSQLASKLPASLRADLSTLASANASAQTGDVQKIATTALQGGYGAQVQQLASQIGQELVSGH</sequence>
<evidence type="ECO:0000256" key="1">
    <source>
        <dbReference type="SAM" id="SignalP"/>
    </source>
</evidence>
<dbReference type="EMBL" id="JAAGWY010000002">
    <property type="protein sequence ID" value="NEN06738.1"/>
    <property type="molecule type" value="Genomic_DNA"/>
</dbReference>
<feature type="chain" id="PRO_5027007461" description="DUF305 domain-containing protein" evidence="1">
    <location>
        <begin position="48"/>
        <end position="256"/>
    </location>
</feature>
<dbReference type="AlphaFoldDB" id="A0A6L9Y0D7"/>
<keyword evidence="3" id="KW-1185">Reference proteome</keyword>
<dbReference type="Proteomes" id="UP000474967">
    <property type="component" value="Unassembled WGS sequence"/>
</dbReference>
<feature type="signal peptide" evidence="1">
    <location>
        <begin position="1"/>
        <end position="47"/>
    </location>
</feature>
<comment type="caution">
    <text evidence="2">The sequence shown here is derived from an EMBL/GenBank/DDBJ whole genome shotgun (WGS) entry which is preliminary data.</text>
</comment>
<accession>A0A6L9Y0D7</accession>
<protein>
    <recommendedName>
        <fullName evidence="4">DUF305 domain-containing protein</fullName>
    </recommendedName>
</protein>
<name>A0A6L9Y0D7_9MICO</name>
<organism evidence="2 3">
    <name type="scientific">Leifsonia tongyongensis</name>
    <dbReference type="NCBI Taxonomy" id="1268043"/>
    <lineage>
        <taxon>Bacteria</taxon>
        <taxon>Bacillati</taxon>
        <taxon>Actinomycetota</taxon>
        <taxon>Actinomycetes</taxon>
        <taxon>Micrococcales</taxon>
        <taxon>Microbacteriaceae</taxon>
        <taxon>Leifsonia</taxon>
    </lineage>
</organism>
<reference evidence="2 3" key="1">
    <citation type="journal article" date="2014" name="J. Microbiol.">
        <title>Diaminobutyricibacter tongyongensis gen. nov., sp. nov. and Homoserinibacter gongjuensis gen. nov., sp. nov. belong to the family Microbacteriaceae.</title>
        <authorList>
            <person name="Kim S.J."/>
            <person name="Ahn J.H."/>
            <person name="Weon H.Y."/>
            <person name="Hamada M."/>
            <person name="Suzuki K."/>
            <person name="Kwon S.W."/>
        </authorList>
    </citation>
    <scope>NUCLEOTIDE SEQUENCE [LARGE SCALE GENOMIC DNA]</scope>
    <source>
        <strain evidence="2 3">NBRC 108724</strain>
    </source>
</reference>
<evidence type="ECO:0000313" key="2">
    <source>
        <dbReference type="EMBL" id="NEN06738.1"/>
    </source>
</evidence>
<evidence type="ECO:0000313" key="3">
    <source>
        <dbReference type="Proteomes" id="UP000474967"/>
    </source>
</evidence>
<evidence type="ECO:0008006" key="4">
    <source>
        <dbReference type="Google" id="ProtNLM"/>
    </source>
</evidence>
<gene>
    <name evidence="2" type="ORF">G3T36_12765</name>
</gene>